<dbReference type="Proteomes" id="UP000050909">
    <property type="component" value="Unassembled WGS sequence"/>
</dbReference>
<dbReference type="PATRIC" id="fig|1423722.3.peg.116"/>
<sequence length="101" mass="11715">MISMKQRKIPLRKDLLTDEMLPKKEMVRIVLNKEGELSVDPTGKKPGRGAYVSLKPEVIQEAQKKQIIEKALKTKVSPDFYQELFDYVDHKKARLELFGEN</sequence>
<dbReference type="EMBL" id="AZCV01000001">
    <property type="protein sequence ID" value="KRK38429.1"/>
    <property type="molecule type" value="Genomic_DNA"/>
</dbReference>
<proteinExistence type="predicted"/>
<dbReference type="PANTHER" id="PTHR34215:SF1">
    <property type="entry name" value="YLXR DOMAIN-CONTAINING PROTEIN"/>
    <property type="match status" value="1"/>
</dbReference>
<dbReference type="SUPFAM" id="SSF64376">
    <property type="entry name" value="YlxR-like"/>
    <property type="match status" value="1"/>
</dbReference>
<keyword evidence="3" id="KW-1185">Reference proteome</keyword>
<dbReference type="Gene3D" id="3.30.1230.10">
    <property type="entry name" value="YlxR-like"/>
    <property type="match status" value="1"/>
</dbReference>
<dbReference type="NCBIfam" id="NF047356">
    <property type="entry name" value="RNA_bind_RnpM"/>
    <property type="match status" value="1"/>
</dbReference>
<dbReference type="InterPro" id="IPR007393">
    <property type="entry name" value="YlxR_dom"/>
</dbReference>
<evidence type="ECO:0000313" key="2">
    <source>
        <dbReference type="EMBL" id="KRK38429.1"/>
    </source>
</evidence>
<evidence type="ECO:0000259" key="1">
    <source>
        <dbReference type="Pfam" id="PF04296"/>
    </source>
</evidence>
<dbReference type="InterPro" id="IPR037465">
    <property type="entry name" value="YlxR"/>
</dbReference>
<reference evidence="2 3" key="1">
    <citation type="journal article" date="2015" name="Genome Announc.">
        <title>Expanding the biotechnology potential of lactobacilli through comparative genomics of 213 strains and associated genera.</title>
        <authorList>
            <person name="Sun Z."/>
            <person name="Harris H.M."/>
            <person name="McCann A."/>
            <person name="Guo C."/>
            <person name="Argimon S."/>
            <person name="Zhang W."/>
            <person name="Yang X."/>
            <person name="Jeffery I.B."/>
            <person name="Cooney J.C."/>
            <person name="Kagawa T.F."/>
            <person name="Liu W."/>
            <person name="Song Y."/>
            <person name="Salvetti E."/>
            <person name="Wrobel A."/>
            <person name="Rasinkangas P."/>
            <person name="Parkhill J."/>
            <person name="Rea M.C."/>
            <person name="O'Sullivan O."/>
            <person name="Ritari J."/>
            <person name="Douillard F.P."/>
            <person name="Paul Ross R."/>
            <person name="Yang R."/>
            <person name="Briner A.E."/>
            <person name="Felis G.E."/>
            <person name="de Vos W.M."/>
            <person name="Barrangou R."/>
            <person name="Klaenhammer T.R."/>
            <person name="Caufield P.W."/>
            <person name="Cui Y."/>
            <person name="Zhang H."/>
            <person name="O'Toole P.W."/>
        </authorList>
    </citation>
    <scope>NUCLEOTIDE SEQUENCE [LARGE SCALE GENOMIC DNA]</scope>
    <source>
        <strain evidence="2 3">DSM 20534</strain>
    </source>
</reference>
<dbReference type="PANTHER" id="PTHR34215">
    <property type="entry name" value="BLL0784 PROTEIN"/>
    <property type="match status" value="1"/>
</dbReference>
<dbReference type="CDD" id="cd00279">
    <property type="entry name" value="YlxR"/>
    <property type="match status" value="1"/>
</dbReference>
<comment type="caution">
    <text evidence="2">The sequence shown here is derived from an EMBL/GenBank/DDBJ whole genome shotgun (WGS) entry which is preliminary data.</text>
</comment>
<dbReference type="Pfam" id="PF04296">
    <property type="entry name" value="YlxR"/>
    <property type="match status" value="1"/>
</dbReference>
<dbReference type="AlphaFoldDB" id="A0A0R1GVQ0"/>
<dbReference type="InterPro" id="IPR035931">
    <property type="entry name" value="YlxR-like_sf"/>
</dbReference>
<evidence type="ECO:0000313" key="3">
    <source>
        <dbReference type="Proteomes" id="UP000050909"/>
    </source>
</evidence>
<gene>
    <name evidence="2" type="ORF">FC62_GL000114</name>
</gene>
<name>A0A0R1GVQ0_9LACO</name>
<protein>
    <recommendedName>
        <fullName evidence="1">YlxR domain-containing protein</fullName>
    </recommendedName>
</protein>
<accession>A0A0R1GVQ0</accession>
<feature type="domain" description="YlxR" evidence="1">
    <location>
        <begin position="12"/>
        <end position="84"/>
    </location>
</feature>
<organism evidence="2 3">
    <name type="scientific">Amylolactobacillus amylotrophicus DSM 20534</name>
    <dbReference type="NCBI Taxonomy" id="1423722"/>
    <lineage>
        <taxon>Bacteria</taxon>
        <taxon>Bacillati</taxon>
        <taxon>Bacillota</taxon>
        <taxon>Bacilli</taxon>
        <taxon>Lactobacillales</taxon>
        <taxon>Lactobacillaceae</taxon>
        <taxon>Amylolactobacillus</taxon>
    </lineage>
</organism>